<evidence type="ECO:0000256" key="5">
    <source>
        <dbReference type="ARBA" id="ARBA00023136"/>
    </source>
</evidence>
<evidence type="ECO:0000313" key="8">
    <source>
        <dbReference type="EMBL" id="CDF57471.1"/>
    </source>
</evidence>
<feature type="transmembrane region" description="Helical" evidence="6">
    <location>
        <begin position="12"/>
        <end position="32"/>
    </location>
</feature>
<keyword evidence="3 6" id="KW-0812">Transmembrane</keyword>
<feature type="transmembrane region" description="Helical" evidence="6">
    <location>
        <begin position="273"/>
        <end position="291"/>
    </location>
</feature>
<dbReference type="RefSeq" id="WP_018660660.1">
    <property type="nucleotide sequence ID" value="NZ_HF952018.1"/>
</dbReference>
<dbReference type="Proteomes" id="UP000014923">
    <property type="component" value="Unassembled WGS sequence"/>
</dbReference>
<feature type="transmembrane region" description="Helical" evidence="6">
    <location>
        <begin position="297"/>
        <end position="319"/>
    </location>
</feature>
<feature type="transmembrane region" description="Helical" evidence="6">
    <location>
        <begin position="44"/>
        <end position="64"/>
    </location>
</feature>
<dbReference type="GO" id="GO:0022857">
    <property type="term" value="F:transmembrane transporter activity"/>
    <property type="evidence" value="ECO:0007669"/>
    <property type="project" value="InterPro"/>
</dbReference>
<feature type="transmembrane region" description="Helical" evidence="6">
    <location>
        <begin position="359"/>
        <end position="378"/>
    </location>
</feature>
<dbReference type="PROSITE" id="PS50850">
    <property type="entry name" value="MFS"/>
    <property type="match status" value="1"/>
</dbReference>
<keyword evidence="5 6" id="KW-0472">Membrane</keyword>
<reference evidence="8" key="1">
    <citation type="submission" date="2013-03" db="EMBL/GenBank/DDBJ databases">
        <title>Draft genome sequence of the hydrogen-ethanol-producing anaerobic alkalithermophilic Caloramator celere.</title>
        <authorList>
            <person name="Ciranna A."/>
            <person name="Larjo A."/>
            <person name="Kivisto A."/>
            <person name="Santala V."/>
            <person name="Roos C."/>
            <person name="Karp M."/>
        </authorList>
    </citation>
    <scope>NUCLEOTIDE SEQUENCE [LARGE SCALE GENOMIC DNA]</scope>
    <source>
        <strain evidence="8">DSM 8682</strain>
    </source>
</reference>
<keyword evidence="9" id="KW-1185">Reference proteome</keyword>
<name>R7RQ48_9CLOT</name>
<dbReference type="InterPro" id="IPR020846">
    <property type="entry name" value="MFS_dom"/>
</dbReference>
<proteinExistence type="predicted"/>
<dbReference type="eggNOG" id="COG2211">
    <property type="taxonomic scope" value="Bacteria"/>
</dbReference>
<dbReference type="GO" id="GO:0005886">
    <property type="term" value="C:plasma membrane"/>
    <property type="evidence" value="ECO:0007669"/>
    <property type="project" value="UniProtKB-SubCell"/>
</dbReference>
<dbReference type="Gene3D" id="1.20.1250.20">
    <property type="entry name" value="MFS general substrate transporter like domains"/>
    <property type="match status" value="2"/>
</dbReference>
<evidence type="ECO:0000259" key="7">
    <source>
        <dbReference type="PROSITE" id="PS50850"/>
    </source>
</evidence>
<dbReference type="SUPFAM" id="SSF103473">
    <property type="entry name" value="MFS general substrate transporter"/>
    <property type="match status" value="1"/>
</dbReference>
<evidence type="ECO:0000256" key="1">
    <source>
        <dbReference type="ARBA" id="ARBA00004651"/>
    </source>
</evidence>
<dbReference type="OrthoDB" id="7584869at2"/>
<dbReference type="PRINTS" id="PR01035">
    <property type="entry name" value="TCRTETA"/>
</dbReference>
<evidence type="ECO:0000256" key="2">
    <source>
        <dbReference type="ARBA" id="ARBA00022448"/>
    </source>
</evidence>
<feature type="transmembrane region" description="Helical" evidence="6">
    <location>
        <begin position="101"/>
        <end position="122"/>
    </location>
</feature>
<feature type="transmembrane region" description="Helical" evidence="6">
    <location>
        <begin position="76"/>
        <end position="95"/>
    </location>
</feature>
<dbReference type="InterPro" id="IPR011701">
    <property type="entry name" value="MFS"/>
</dbReference>
<dbReference type="AlphaFoldDB" id="R7RQ48"/>
<gene>
    <name evidence="8" type="ORF">TCEL_01385</name>
</gene>
<keyword evidence="2" id="KW-0813">Transport</keyword>
<evidence type="ECO:0000256" key="6">
    <source>
        <dbReference type="SAM" id="Phobius"/>
    </source>
</evidence>
<sequence length="394" mass="43774">MNKKYVPYIIGLPNLGVGLLWAMNMSVIPLFISKLNVSNAQQGRLISMGAFTGIFVQYLVGLLSDRSNFKMGKRKPYMIMGSILSALFLTLLPYSKGYSTAFILAFLFYFFLNFYQGPYYSLIPEAVDENQIGLANGFARVVSVVGSAIIFMLGPKLWDINFKYPFYLGAVLGLLTVIITVFLVSEDTSKYEKPNRISFDFIKFPSVIKLYLSVFMVYMSFGFITPFFVKYCTTNLNISNTDANNALLILTLAGAVFAVPIGKLADKIEKRKVLLLGVVLFALSLALGTFITSKVALFVMMSVIGIGFIAIQITTYSILAEIVPPERLGEFMGMMNLFISLPQFLANNIMGYMLDTFGYRVYFPTAAIAMIIAGIIVLTSRFNKYVSKGISNSI</sequence>
<dbReference type="Pfam" id="PF07690">
    <property type="entry name" value="MFS_1"/>
    <property type="match status" value="2"/>
</dbReference>
<feature type="transmembrane region" description="Helical" evidence="6">
    <location>
        <begin position="331"/>
        <end position="353"/>
    </location>
</feature>
<keyword evidence="4 6" id="KW-1133">Transmembrane helix</keyword>
<evidence type="ECO:0000313" key="9">
    <source>
        <dbReference type="Proteomes" id="UP000014923"/>
    </source>
</evidence>
<feature type="transmembrane region" description="Helical" evidence="6">
    <location>
        <begin position="134"/>
        <end position="154"/>
    </location>
</feature>
<feature type="transmembrane region" description="Helical" evidence="6">
    <location>
        <begin position="243"/>
        <end position="261"/>
    </location>
</feature>
<protein>
    <submittedName>
        <fullName evidence="8">Sucrose transport protein</fullName>
    </submittedName>
</protein>
<evidence type="ECO:0000256" key="3">
    <source>
        <dbReference type="ARBA" id="ARBA00022692"/>
    </source>
</evidence>
<dbReference type="PANTHER" id="PTHR23528">
    <property type="match status" value="1"/>
</dbReference>
<dbReference type="InterPro" id="IPR001958">
    <property type="entry name" value="Tet-R_TetA/multi-R_MdtG-like"/>
</dbReference>
<organism evidence="8 9">
    <name type="scientific">Thermobrachium celere DSM 8682</name>
    <dbReference type="NCBI Taxonomy" id="941824"/>
    <lineage>
        <taxon>Bacteria</taxon>
        <taxon>Bacillati</taxon>
        <taxon>Bacillota</taxon>
        <taxon>Clostridia</taxon>
        <taxon>Eubacteriales</taxon>
        <taxon>Clostridiaceae</taxon>
        <taxon>Thermobrachium</taxon>
    </lineage>
</organism>
<comment type="subcellular location">
    <subcellularLocation>
        <location evidence="1">Cell membrane</location>
        <topology evidence="1">Multi-pass membrane protein</topology>
    </subcellularLocation>
</comment>
<dbReference type="PANTHER" id="PTHR23528:SF1">
    <property type="entry name" value="MAJOR FACILITATOR SUPERFAMILY (MFS) PROFILE DOMAIN-CONTAINING PROTEIN"/>
    <property type="match status" value="1"/>
</dbReference>
<evidence type="ECO:0000256" key="4">
    <source>
        <dbReference type="ARBA" id="ARBA00022989"/>
    </source>
</evidence>
<dbReference type="EMBL" id="CAVN010000088">
    <property type="protein sequence ID" value="CDF57471.1"/>
    <property type="molecule type" value="Genomic_DNA"/>
</dbReference>
<dbReference type="HOGENOM" id="CLU_690196_0_0_9"/>
<feature type="domain" description="Major facilitator superfamily (MFS) profile" evidence="7">
    <location>
        <begin position="1"/>
        <end position="384"/>
    </location>
</feature>
<comment type="caution">
    <text evidence="8">The sequence shown here is derived from an EMBL/GenBank/DDBJ whole genome shotgun (WGS) entry which is preliminary data.</text>
</comment>
<feature type="transmembrane region" description="Helical" evidence="6">
    <location>
        <begin position="206"/>
        <end position="231"/>
    </location>
</feature>
<dbReference type="InterPro" id="IPR036259">
    <property type="entry name" value="MFS_trans_sf"/>
</dbReference>
<accession>R7RQ48</accession>
<feature type="transmembrane region" description="Helical" evidence="6">
    <location>
        <begin position="166"/>
        <end position="185"/>
    </location>
</feature>